<proteinExistence type="predicted"/>
<dbReference type="Proteomes" id="UP000287033">
    <property type="component" value="Unassembled WGS sequence"/>
</dbReference>
<evidence type="ECO:0000313" key="1">
    <source>
        <dbReference type="EMBL" id="GCC44746.1"/>
    </source>
</evidence>
<keyword evidence="2" id="KW-1185">Reference proteome</keyword>
<accession>A0A401TQ43</accession>
<protein>
    <submittedName>
        <fullName evidence="1">Uncharacterized protein</fullName>
    </submittedName>
</protein>
<comment type="caution">
    <text evidence="1">The sequence shown here is derived from an EMBL/GenBank/DDBJ whole genome shotgun (WGS) entry which is preliminary data.</text>
</comment>
<feature type="non-terminal residue" evidence="1">
    <location>
        <position position="120"/>
    </location>
</feature>
<dbReference type="EMBL" id="BEZZ01149140">
    <property type="protein sequence ID" value="GCC44746.1"/>
    <property type="molecule type" value="Genomic_DNA"/>
</dbReference>
<sequence>MIPFLICSILIPRKSSLESPLDPSFMEDSDAKLPNGLSLNEYRVSKFTHKDDLEEKPERKWPSSYWIQYRTLTLRNFKQQREVILSWLNLVQTLSMAIVPGVIWWQIPKVEEQIQATSGL</sequence>
<gene>
    <name evidence="1" type="ORF">chiPu_0029133</name>
</gene>
<dbReference type="OrthoDB" id="66620at2759"/>
<organism evidence="1 2">
    <name type="scientific">Chiloscyllium punctatum</name>
    <name type="common">Brownbanded bambooshark</name>
    <name type="synonym">Hemiscyllium punctatum</name>
    <dbReference type="NCBI Taxonomy" id="137246"/>
    <lineage>
        <taxon>Eukaryota</taxon>
        <taxon>Metazoa</taxon>
        <taxon>Chordata</taxon>
        <taxon>Craniata</taxon>
        <taxon>Vertebrata</taxon>
        <taxon>Chondrichthyes</taxon>
        <taxon>Elasmobranchii</taxon>
        <taxon>Galeomorphii</taxon>
        <taxon>Galeoidea</taxon>
        <taxon>Orectolobiformes</taxon>
        <taxon>Hemiscylliidae</taxon>
        <taxon>Chiloscyllium</taxon>
    </lineage>
</organism>
<reference evidence="1 2" key="1">
    <citation type="journal article" date="2018" name="Nat. Ecol. Evol.">
        <title>Shark genomes provide insights into elasmobranch evolution and the origin of vertebrates.</title>
        <authorList>
            <person name="Hara Y"/>
            <person name="Yamaguchi K"/>
            <person name="Onimaru K"/>
            <person name="Kadota M"/>
            <person name="Koyanagi M"/>
            <person name="Keeley SD"/>
            <person name="Tatsumi K"/>
            <person name="Tanaka K"/>
            <person name="Motone F"/>
            <person name="Kageyama Y"/>
            <person name="Nozu R"/>
            <person name="Adachi N"/>
            <person name="Nishimura O"/>
            <person name="Nakagawa R"/>
            <person name="Tanegashima C"/>
            <person name="Kiyatake I"/>
            <person name="Matsumoto R"/>
            <person name="Murakumo K"/>
            <person name="Nishida K"/>
            <person name="Terakita A"/>
            <person name="Kuratani S"/>
            <person name="Sato K"/>
            <person name="Hyodo S Kuraku.S."/>
        </authorList>
    </citation>
    <scope>NUCLEOTIDE SEQUENCE [LARGE SCALE GENOMIC DNA]</scope>
</reference>
<dbReference type="AlphaFoldDB" id="A0A401TQ43"/>
<evidence type="ECO:0000313" key="2">
    <source>
        <dbReference type="Proteomes" id="UP000287033"/>
    </source>
</evidence>
<name>A0A401TQ43_CHIPU</name>
<dbReference type="STRING" id="137246.A0A401TQ43"/>